<dbReference type="Proteomes" id="UP000789831">
    <property type="component" value="Unassembled WGS sequence"/>
</dbReference>
<sequence>MSAFHFFPRDYQTYNHVIEHSNDNSTCPSKPETAPLHWWNVALASIFIFFNGGLSLLFGLRLESSLFISSIRCIIQLTIMGLVLEDVFASQNPIFIMGLVGLLIFLGANEIFFNKSKRRHAGMFLSSLLSLGLSTLIIGIIGTRFAMSQDPFWSPQQFIPTMGMLLGNCMSGIAVGVSYCLSQLSEQKERIETFLSYGASRWEAGRPIAIEAIRLAMLPTINNMGVVGLISIPGMMTGQIIGGQPIMDAVKYQQIIMFMISASTSLGVLSAVIICILTVLDSSHRLRQDLITDKQPWNWAFFTTLQTEFVHITGNIFTTIRDAFCCFAKSSTKDA</sequence>
<comment type="subcellular location">
    <subcellularLocation>
        <location evidence="1">Membrane</location>
        <topology evidence="1">Multi-pass membrane protein</topology>
    </subcellularLocation>
</comment>
<evidence type="ECO:0000256" key="1">
    <source>
        <dbReference type="ARBA" id="ARBA00004141"/>
    </source>
</evidence>
<feature type="transmembrane region" description="Helical" evidence="6">
    <location>
        <begin position="255"/>
        <end position="280"/>
    </location>
</feature>
<feature type="transmembrane region" description="Helical" evidence="6">
    <location>
        <begin position="38"/>
        <end position="59"/>
    </location>
</feature>
<accession>A0A9N9AMV9</accession>
<feature type="transmembrane region" description="Helical" evidence="6">
    <location>
        <begin position="66"/>
        <end position="88"/>
    </location>
</feature>
<evidence type="ECO:0000256" key="6">
    <source>
        <dbReference type="SAM" id="Phobius"/>
    </source>
</evidence>
<feature type="transmembrane region" description="Helical" evidence="6">
    <location>
        <begin position="215"/>
        <end position="235"/>
    </location>
</feature>
<protein>
    <submittedName>
        <fullName evidence="7">7695_t:CDS:1</fullName>
    </submittedName>
</protein>
<evidence type="ECO:0000256" key="2">
    <source>
        <dbReference type="ARBA" id="ARBA00005268"/>
    </source>
</evidence>
<dbReference type="PANTHER" id="PTHR30028">
    <property type="entry name" value="UPF0014 INNER MEMBRANE PROTEIN YBBM-RELATED"/>
    <property type="match status" value="1"/>
</dbReference>
<dbReference type="OrthoDB" id="432685at2759"/>
<dbReference type="Pfam" id="PF03649">
    <property type="entry name" value="UPF0014"/>
    <property type="match status" value="1"/>
</dbReference>
<feature type="transmembrane region" description="Helical" evidence="6">
    <location>
        <begin position="124"/>
        <end position="146"/>
    </location>
</feature>
<name>A0A9N9AMV9_9GLOM</name>
<dbReference type="PANTHER" id="PTHR30028:SF0">
    <property type="entry name" value="PROTEIN ALUMINUM SENSITIVE 3"/>
    <property type="match status" value="1"/>
</dbReference>
<dbReference type="EMBL" id="CAJVPL010000871">
    <property type="protein sequence ID" value="CAG8536343.1"/>
    <property type="molecule type" value="Genomic_DNA"/>
</dbReference>
<feature type="transmembrane region" description="Helical" evidence="6">
    <location>
        <begin position="158"/>
        <end position="181"/>
    </location>
</feature>
<evidence type="ECO:0000256" key="3">
    <source>
        <dbReference type="ARBA" id="ARBA00022692"/>
    </source>
</evidence>
<organism evidence="7 8">
    <name type="scientific">Ambispora gerdemannii</name>
    <dbReference type="NCBI Taxonomy" id="144530"/>
    <lineage>
        <taxon>Eukaryota</taxon>
        <taxon>Fungi</taxon>
        <taxon>Fungi incertae sedis</taxon>
        <taxon>Mucoromycota</taxon>
        <taxon>Glomeromycotina</taxon>
        <taxon>Glomeromycetes</taxon>
        <taxon>Archaeosporales</taxon>
        <taxon>Ambisporaceae</taxon>
        <taxon>Ambispora</taxon>
    </lineage>
</organism>
<comment type="caution">
    <text evidence="7">The sequence shown here is derived from an EMBL/GenBank/DDBJ whole genome shotgun (WGS) entry which is preliminary data.</text>
</comment>
<evidence type="ECO:0000256" key="4">
    <source>
        <dbReference type="ARBA" id="ARBA00022989"/>
    </source>
</evidence>
<keyword evidence="3 6" id="KW-0812">Transmembrane</keyword>
<gene>
    <name evidence="7" type="ORF">AGERDE_LOCUS5963</name>
</gene>
<evidence type="ECO:0000313" key="7">
    <source>
        <dbReference type="EMBL" id="CAG8536343.1"/>
    </source>
</evidence>
<evidence type="ECO:0000313" key="8">
    <source>
        <dbReference type="Proteomes" id="UP000789831"/>
    </source>
</evidence>
<keyword evidence="8" id="KW-1185">Reference proteome</keyword>
<proteinExistence type="inferred from homology"/>
<reference evidence="7" key="1">
    <citation type="submission" date="2021-06" db="EMBL/GenBank/DDBJ databases">
        <authorList>
            <person name="Kallberg Y."/>
            <person name="Tangrot J."/>
            <person name="Rosling A."/>
        </authorList>
    </citation>
    <scope>NUCLEOTIDE SEQUENCE</scope>
    <source>
        <strain evidence="7">MT106</strain>
    </source>
</reference>
<evidence type="ECO:0000256" key="5">
    <source>
        <dbReference type="ARBA" id="ARBA00023136"/>
    </source>
</evidence>
<dbReference type="AlphaFoldDB" id="A0A9N9AMV9"/>
<keyword evidence="5 6" id="KW-0472">Membrane</keyword>
<comment type="similarity">
    <text evidence="2">Belongs to the UPF0014 family.</text>
</comment>
<dbReference type="InterPro" id="IPR005226">
    <property type="entry name" value="UPF0014_fam"/>
</dbReference>
<keyword evidence="4 6" id="KW-1133">Transmembrane helix</keyword>
<dbReference type="GO" id="GO:0005886">
    <property type="term" value="C:plasma membrane"/>
    <property type="evidence" value="ECO:0007669"/>
    <property type="project" value="TreeGrafter"/>
</dbReference>
<feature type="transmembrane region" description="Helical" evidence="6">
    <location>
        <begin position="94"/>
        <end position="112"/>
    </location>
</feature>